<dbReference type="Proteomes" id="UP000530514">
    <property type="component" value="Unassembled WGS sequence"/>
</dbReference>
<comment type="caution">
    <text evidence="1">The sequence shown here is derived from an EMBL/GenBank/DDBJ whole genome shotgun (WGS) entry which is preliminary data.</text>
</comment>
<gene>
    <name evidence="1" type="ORF">H1164_13120</name>
</gene>
<reference evidence="1 2" key="1">
    <citation type="submission" date="2020-07" db="EMBL/GenBank/DDBJ databases">
        <authorList>
            <person name="Feng H."/>
        </authorList>
    </citation>
    <scope>NUCLEOTIDE SEQUENCE [LARGE SCALE GENOMIC DNA]</scope>
    <source>
        <strain evidence="2">s-11</strain>
    </source>
</reference>
<name>A0A7W1XBX3_9BACL</name>
<dbReference type="EMBL" id="JACEIP010000022">
    <property type="protein sequence ID" value="MBA4543829.1"/>
    <property type="molecule type" value="Genomic_DNA"/>
</dbReference>
<evidence type="ECO:0000313" key="2">
    <source>
        <dbReference type="Proteomes" id="UP000530514"/>
    </source>
</evidence>
<keyword evidence="2" id="KW-1185">Reference proteome</keyword>
<dbReference type="AlphaFoldDB" id="A0A7W1XBX3"/>
<accession>A0A7W1XBX3</accession>
<dbReference type="OrthoDB" id="2666155at2"/>
<proteinExistence type="predicted"/>
<sequence length="182" mass="20720">MKRDLKKDLKIITKATPGPWQARSWSIPTDDQFHVQQRDEEKPKEIATAWQGGRYPDAPEISAEEARNNAIFIAESREGWPEAIRRAMVAEEEVERLRAEIQRHIDLMESSAEVIAGIESGNRDFNMGISAAYRTAAKNLRKVLSEGETYRCIECGKPTENWVEVCGECIEKALREEKPGDF</sequence>
<protein>
    <submittedName>
        <fullName evidence="1">Uncharacterized protein</fullName>
    </submittedName>
</protein>
<organism evidence="1 2">
    <name type="scientific">Thermoactinomyces daqus</name>
    <dbReference type="NCBI Taxonomy" id="1329516"/>
    <lineage>
        <taxon>Bacteria</taxon>
        <taxon>Bacillati</taxon>
        <taxon>Bacillota</taxon>
        <taxon>Bacilli</taxon>
        <taxon>Bacillales</taxon>
        <taxon>Thermoactinomycetaceae</taxon>
        <taxon>Thermoactinomyces</taxon>
    </lineage>
</organism>
<evidence type="ECO:0000313" key="1">
    <source>
        <dbReference type="EMBL" id="MBA4543829.1"/>
    </source>
</evidence>
<dbReference type="RefSeq" id="WP_152568482.1">
    <property type="nucleotide sequence ID" value="NZ_JACEIP010000022.1"/>
</dbReference>